<dbReference type="GO" id="GO:0140315">
    <property type="term" value="F:iron ion sequestering activity"/>
    <property type="evidence" value="ECO:0007669"/>
    <property type="project" value="UniProtKB-UniRule"/>
</dbReference>
<evidence type="ECO:0000313" key="11">
    <source>
        <dbReference type="Proteomes" id="UP000289340"/>
    </source>
</evidence>
<dbReference type="GO" id="GO:0005381">
    <property type="term" value="F:iron ion transmembrane transporter activity"/>
    <property type="evidence" value="ECO:0007669"/>
    <property type="project" value="UniProtKB-UniRule"/>
</dbReference>
<evidence type="ECO:0000313" key="10">
    <source>
        <dbReference type="EMBL" id="RZB95755.1"/>
    </source>
</evidence>
<keyword evidence="6 9" id="KW-1133">Transmembrane helix</keyword>
<dbReference type="PANTHER" id="PTHR31851">
    <property type="entry name" value="FE(2+)/MN(2+) TRANSPORTER PCL1"/>
    <property type="match status" value="1"/>
</dbReference>
<comment type="catalytic activity">
    <reaction evidence="8">
        <text>Fe(2+)(in) = Fe(2+)(out)</text>
        <dbReference type="Rhea" id="RHEA:28486"/>
        <dbReference type="ChEBI" id="CHEBI:29033"/>
    </reaction>
    <physiologicalReaction direction="left-to-right" evidence="8">
        <dbReference type="Rhea" id="RHEA:28487"/>
    </physiologicalReaction>
</comment>
<comment type="caution">
    <text evidence="10">The sequence shown here is derived from an EMBL/GenBank/DDBJ whole genome shotgun (WGS) entry which is preliminary data.</text>
</comment>
<organism evidence="10 11">
    <name type="scientific">Glycine soja</name>
    <name type="common">Wild soybean</name>
    <dbReference type="NCBI Taxonomy" id="3848"/>
    <lineage>
        <taxon>Eukaryota</taxon>
        <taxon>Viridiplantae</taxon>
        <taxon>Streptophyta</taxon>
        <taxon>Embryophyta</taxon>
        <taxon>Tracheophyta</taxon>
        <taxon>Spermatophyta</taxon>
        <taxon>Magnoliopsida</taxon>
        <taxon>eudicotyledons</taxon>
        <taxon>Gunneridae</taxon>
        <taxon>Pentapetalae</taxon>
        <taxon>rosids</taxon>
        <taxon>fabids</taxon>
        <taxon>Fabales</taxon>
        <taxon>Fabaceae</taxon>
        <taxon>Papilionoideae</taxon>
        <taxon>50 kb inversion clade</taxon>
        <taxon>NPAAA clade</taxon>
        <taxon>indigoferoid/millettioid clade</taxon>
        <taxon>Phaseoleae</taxon>
        <taxon>Glycine</taxon>
        <taxon>Glycine subgen. Soja</taxon>
    </lineage>
</organism>
<comment type="caution">
    <text evidence="9">Lacks conserved residue(s) required for the propagation of feature annotation.</text>
</comment>
<keyword evidence="3" id="KW-0410">Iron transport</keyword>
<protein>
    <recommendedName>
        <fullName evidence="9">Vacuolar iron transporter</fullName>
    </recommendedName>
</protein>
<dbReference type="GO" id="GO:0030026">
    <property type="term" value="P:intracellular manganese ion homeostasis"/>
    <property type="evidence" value="ECO:0007669"/>
    <property type="project" value="InterPro"/>
</dbReference>
<keyword evidence="9" id="KW-0813">Transport</keyword>
<evidence type="ECO:0000256" key="6">
    <source>
        <dbReference type="ARBA" id="ARBA00022989"/>
    </source>
</evidence>
<keyword evidence="5 9" id="KW-0812">Transmembrane</keyword>
<evidence type="ECO:0000256" key="3">
    <source>
        <dbReference type="ARBA" id="ARBA00022496"/>
    </source>
</evidence>
<dbReference type="GO" id="GO:0005774">
    <property type="term" value="C:vacuolar membrane"/>
    <property type="evidence" value="ECO:0007669"/>
    <property type="project" value="UniProtKB-SubCell"/>
</dbReference>
<comment type="subcellular location">
    <subcellularLocation>
        <location evidence="1 9">Vacuole membrane</location>
        <topology evidence="1 9">Multi-pass membrane protein</topology>
    </subcellularLocation>
</comment>
<dbReference type="EMBL" id="QZWG01000008">
    <property type="protein sequence ID" value="RZB95755.1"/>
    <property type="molecule type" value="Genomic_DNA"/>
</dbReference>
<keyword evidence="4 9" id="KW-0926">Vacuole</keyword>
<feature type="transmembrane region" description="Helical" evidence="9">
    <location>
        <begin position="47"/>
        <end position="68"/>
    </location>
</feature>
<keyword evidence="11" id="KW-1185">Reference proteome</keyword>
<keyword evidence="9" id="KW-0406">Ion transport</keyword>
<keyword evidence="3" id="KW-0408">Iron</keyword>
<feature type="transmembrane region" description="Helical" evidence="9">
    <location>
        <begin position="161"/>
        <end position="181"/>
    </location>
</feature>
<proteinExistence type="inferred from homology"/>
<evidence type="ECO:0000256" key="1">
    <source>
        <dbReference type="ARBA" id="ARBA00004128"/>
    </source>
</evidence>
<evidence type="ECO:0000256" key="5">
    <source>
        <dbReference type="ARBA" id="ARBA00022692"/>
    </source>
</evidence>
<dbReference type="Proteomes" id="UP000289340">
    <property type="component" value="Chromosome 8"/>
</dbReference>
<evidence type="ECO:0000256" key="4">
    <source>
        <dbReference type="ARBA" id="ARBA00022554"/>
    </source>
</evidence>
<comment type="function">
    <text evidence="9">Vacuolar Fe(2+) uptake transporter.</text>
</comment>
<name>A0A445JB88_GLYSO</name>
<dbReference type="GO" id="GO:0005384">
    <property type="term" value="F:manganese ion transmembrane transporter activity"/>
    <property type="evidence" value="ECO:0007669"/>
    <property type="project" value="InterPro"/>
</dbReference>
<dbReference type="InterPro" id="IPR008217">
    <property type="entry name" value="Ccc1_fam"/>
</dbReference>
<dbReference type="Pfam" id="PF01988">
    <property type="entry name" value="VIT1"/>
    <property type="match status" value="1"/>
</dbReference>
<feature type="transmembrane region" description="Helical" evidence="9">
    <location>
        <begin position="134"/>
        <end position="154"/>
    </location>
</feature>
<evidence type="ECO:0000256" key="2">
    <source>
        <dbReference type="ARBA" id="ARBA00007049"/>
    </source>
</evidence>
<dbReference type="Gramene" id="XM_028391358.1">
    <property type="protein sequence ID" value="XP_028247159.1"/>
    <property type="gene ID" value="LOC114424497"/>
</dbReference>
<evidence type="ECO:0000256" key="8">
    <source>
        <dbReference type="ARBA" id="ARBA00044464"/>
    </source>
</evidence>
<gene>
    <name evidence="10" type="ORF">D0Y65_019890</name>
</gene>
<comment type="similarity">
    <text evidence="2 9">Belongs to the CCC1 family.</text>
</comment>
<accession>A0A445JB88</accession>
<sequence length="210" mass="22970">MASLGTSSNEMSIDHIEILIIHSNDIEAKPSQYIEENNIEYCQRAQWLGAVFGAKNGLVLITLLMMAVEALNEDITTMLLAGFAGLVVGASGMAIEEYVCAQLDTEVAEMKVHNNKHKEVEEDDEQLNPFQASIASAIGFSVGAAVSVLAAVFIRDYKIRLLVFAVSILAFFVFGGVGTVLGESKTPVRRTCDCDSADLRLDDYGYYFWL</sequence>
<evidence type="ECO:0000256" key="7">
    <source>
        <dbReference type="ARBA" id="ARBA00023136"/>
    </source>
</evidence>
<keyword evidence="7 9" id="KW-0472">Membrane</keyword>
<reference evidence="10 11" key="1">
    <citation type="submission" date="2018-09" db="EMBL/GenBank/DDBJ databases">
        <title>A high-quality reference genome of wild soybean provides a powerful tool to mine soybean genomes.</title>
        <authorList>
            <person name="Xie M."/>
            <person name="Chung C.Y.L."/>
            <person name="Li M.-W."/>
            <person name="Wong F.-L."/>
            <person name="Chan T.-F."/>
            <person name="Lam H.-M."/>
        </authorList>
    </citation>
    <scope>NUCLEOTIDE SEQUENCE [LARGE SCALE GENOMIC DNA]</scope>
    <source>
        <strain evidence="11">cv. W05</strain>
        <tissue evidence="10">Hypocotyl of etiolated seedlings</tissue>
    </source>
</reference>
<evidence type="ECO:0000256" key="9">
    <source>
        <dbReference type="RuleBase" id="RU369115"/>
    </source>
</evidence>
<dbReference type="AlphaFoldDB" id="A0A445JB88"/>